<organism evidence="6 7">
    <name type="scientific">Imperialibacter roseus</name>
    <dbReference type="NCBI Taxonomy" id="1324217"/>
    <lineage>
        <taxon>Bacteria</taxon>
        <taxon>Pseudomonadati</taxon>
        <taxon>Bacteroidota</taxon>
        <taxon>Cytophagia</taxon>
        <taxon>Cytophagales</taxon>
        <taxon>Flammeovirgaceae</taxon>
        <taxon>Imperialibacter</taxon>
    </lineage>
</organism>
<feature type="transmembrane region" description="Helical" evidence="5">
    <location>
        <begin position="365"/>
        <end position="383"/>
    </location>
</feature>
<feature type="transmembrane region" description="Helical" evidence="5">
    <location>
        <begin position="51"/>
        <end position="71"/>
    </location>
</feature>
<evidence type="ECO:0000256" key="4">
    <source>
        <dbReference type="ARBA" id="ARBA00023136"/>
    </source>
</evidence>
<feature type="transmembrane region" description="Helical" evidence="5">
    <location>
        <begin position="204"/>
        <end position="222"/>
    </location>
</feature>
<reference evidence="6 7" key="1">
    <citation type="journal article" date="2023" name="Microbiol. Resour. Announc.">
        <title>Complete Genome Sequence of Imperialibacter roseus strain P4T.</title>
        <authorList>
            <person name="Tizabi D.R."/>
            <person name="Bachvaroff T."/>
            <person name="Hill R.T."/>
        </authorList>
    </citation>
    <scope>NUCLEOTIDE SEQUENCE [LARGE SCALE GENOMIC DNA]</scope>
    <source>
        <strain evidence="6 7">P4T</strain>
    </source>
</reference>
<feature type="transmembrane region" description="Helical" evidence="5">
    <location>
        <begin position="389"/>
        <end position="411"/>
    </location>
</feature>
<keyword evidence="7" id="KW-1185">Reference proteome</keyword>
<evidence type="ECO:0000313" key="6">
    <source>
        <dbReference type="EMBL" id="WOK08806.1"/>
    </source>
</evidence>
<proteinExistence type="predicted"/>
<accession>A0ABZ0IVJ3</accession>
<dbReference type="EMBL" id="CP136051">
    <property type="protein sequence ID" value="WOK08806.1"/>
    <property type="molecule type" value="Genomic_DNA"/>
</dbReference>
<dbReference type="InterPro" id="IPR001046">
    <property type="entry name" value="NRAMP_fam"/>
</dbReference>
<keyword evidence="4 5" id="KW-0472">Membrane</keyword>
<keyword evidence="3 5" id="KW-1133">Transmembrane helix</keyword>
<feature type="transmembrane region" description="Helical" evidence="5">
    <location>
        <begin position="319"/>
        <end position="344"/>
    </location>
</feature>
<feature type="transmembrane region" description="Helical" evidence="5">
    <location>
        <begin position="167"/>
        <end position="184"/>
    </location>
</feature>
<gene>
    <name evidence="6" type="ORF">RT717_09180</name>
</gene>
<evidence type="ECO:0000313" key="7">
    <source>
        <dbReference type="Proteomes" id="UP001302349"/>
    </source>
</evidence>
<feature type="transmembrane region" description="Helical" evidence="5">
    <location>
        <begin position="261"/>
        <end position="283"/>
    </location>
</feature>
<dbReference type="PANTHER" id="PTHR11706:SF3">
    <property type="entry name" value="METAL ION TRANSPORT PROTEIN"/>
    <property type="match status" value="1"/>
</dbReference>
<name>A0ABZ0IVJ3_9BACT</name>
<evidence type="ECO:0000256" key="2">
    <source>
        <dbReference type="ARBA" id="ARBA00022692"/>
    </source>
</evidence>
<evidence type="ECO:0000256" key="3">
    <source>
        <dbReference type="ARBA" id="ARBA00022989"/>
    </source>
</evidence>
<dbReference type="RefSeq" id="WP_317491438.1">
    <property type="nucleotide sequence ID" value="NZ_CP136051.1"/>
</dbReference>
<sequence>MTDNSYLISAATIKEPPTTFFQRLKFLGPGFILSASIVGSGELIATTTLGASAGFTAFWIIIASCLIKVAVQVEFGKHTILTGETAMQALKLLPGTKSGKGKWSVVTILGLMSLKVFQIGGMMGGSALVLSMLFPSVATMIWVIFVALLVASIIFKGYYLPVEKASLVMTVLFTCLTIACLIFLSDTQYSISMADIWSGLQFDLSPALVGVAIGAFGITGVASDEILAYTYWCREKGYAAYTGPRDDSDAWLRRAEGWTKVMYLDATVAMIIYTSVTAAFYLLGAAVLNHSGNVPEGLKMVETIATIYTESLGPGFKTIFLVGAFFVLFSSVFATLAFWTRMYADIFGQLGWIDFFDMAARRKTIAMLAWIFPTAWALAYFFVESPVLMILSGGIVGSVLLLLVAFAAIHFKYKREQPITSGMLYNITLWISIVAIVAVAIYGLIKLL</sequence>
<keyword evidence="2 5" id="KW-0812">Transmembrane</keyword>
<feature type="transmembrane region" description="Helical" evidence="5">
    <location>
        <begin position="133"/>
        <end position="155"/>
    </location>
</feature>
<evidence type="ECO:0000256" key="1">
    <source>
        <dbReference type="ARBA" id="ARBA00004141"/>
    </source>
</evidence>
<feature type="transmembrane region" description="Helical" evidence="5">
    <location>
        <begin position="103"/>
        <end position="121"/>
    </location>
</feature>
<dbReference type="PANTHER" id="PTHR11706">
    <property type="entry name" value="SOLUTE CARRIER PROTEIN FAMILY 11 MEMBER"/>
    <property type="match status" value="1"/>
</dbReference>
<dbReference type="NCBIfam" id="NF037982">
    <property type="entry name" value="Nramp_1"/>
    <property type="match status" value="1"/>
</dbReference>
<comment type="subcellular location">
    <subcellularLocation>
        <location evidence="1">Membrane</location>
        <topology evidence="1">Multi-pass membrane protein</topology>
    </subcellularLocation>
</comment>
<dbReference type="Proteomes" id="UP001302349">
    <property type="component" value="Chromosome"/>
</dbReference>
<feature type="transmembrane region" description="Helical" evidence="5">
    <location>
        <begin position="423"/>
        <end position="445"/>
    </location>
</feature>
<protein>
    <submittedName>
        <fullName evidence="6">Nramp family divalent metal transporter</fullName>
    </submittedName>
</protein>
<evidence type="ECO:0000256" key="5">
    <source>
        <dbReference type="SAM" id="Phobius"/>
    </source>
</evidence>